<dbReference type="Pfam" id="PF00443">
    <property type="entry name" value="UCH"/>
    <property type="match status" value="1"/>
</dbReference>
<accession>A0ABQ7KH59</accession>
<keyword evidence="3 9" id="KW-0645">Protease</keyword>
<comment type="catalytic activity">
    <reaction evidence="1">
        <text>Thiol-dependent hydrolysis of ester, thioester, amide, peptide and isopeptide bonds formed by the C-terminal Gly of ubiquitin (a 76-residue protein attached to proteins as an intracellular targeting signal).</text>
        <dbReference type="EC" id="3.4.19.12"/>
    </reaction>
</comment>
<evidence type="ECO:0000259" key="8">
    <source>
        <dbReference type="PROSITE" id="PS50235"/>
    </source>
</evidence>
<keyword evidence="6" id="KW-0788">Thiol protease</keyword>
<dbReference type="Proteomes" id="UP001194696">
    <property type="component" value="Unassembled WGS sequence"/>
</dbReference>
<dbReference type="SUPFAM" id="SSF54001">
    <property type="entry name" value="Cysteine proteinases"/>
    <property type="match status" value="1"/>
</dbReference>
<evidence type="ECO:0000313" key="9">
    <source>
        <dbReference type="EMBL" id="KAG0298804.1"/>
    </source>
</evidence>
<dbReference type="InterPro" id="IPR038765">
    <property type="entry name" value="Papain-like_cys_pep_sf"/>
</dbReference>
<feature type="compositionally biased region" description="Polar residues" evidence="7">
    <location>
        <begin position="1"/>
        <end position="22"/>
    </location>
</feature>
<dbReference type="PROSITE" id="PS00972">
    <property type="entry name" value="USP_1"/>
    <property type="match status" value="1"/>
</dbReference>
<dbReference type="PANTHER" id="PTHR43982">
    <property type="entry name" value="UBIQUITIN CARBOXYL-TERMINAL HYDROLASE"/>
    <property type="match status" value="1"/>
</dbReference>
<evidence type="ECO:0000313" key="10">
    <source>
        <dbReference type="Proteomes" id="UP001194696"/>
    </source>
</evidence>
<protein>
    <recommendedName>
        <fullName evidence="2">ubiquitinyl hydrolase 1</fullName>
        <ecNumber evidence="2">3.4.19.12</ecNumber>
    </recommendedName>
</protein>
<keyword evidence="10" id="KW-1185">Reference proteome</keyword>
<dbReference type="InterPro" id="IPR001394">
    <property type="entry name" value="Peptidase_C19_UCH"/>
</dbReference>
<evidence type="ECO:0000256" key="4">
    <source>
        <dbReference type="ARBA" id="ARBA00022786"/>
    </source>
</evidence>
<evidence type="ECO:0000256" key="7">
    <source>
        <dbReference type="SAM" id="MobiDB-lite"/>
    </source>
</evidence>
<sequence length="797" mass="90013">MEVLSSEVSTPFYSTSDTTATQPDDDIGPLVRALSLSPKGLTPQRWFVDLAFHEIGLNPHPHIFYVNPNEIGDDHGPVNIACSICFKQYNIVTTTGQGYCPGEVHHFHSRLETNSVAAECCHCGTSINALLEQSTLPQSLIYRIRTNRLPKVNNTNLPHFHDTLSLLLRILENATKPNCGSVNTDSNMFNAKVLLDDSSKEFFQKTRFSLVEGRLLPPEYTPDNVQFLNRCLFQLQLVLLQEKPSEVNSLIPAHIPLLERLGARKYASAKGEKNVNLSEKASLLEERDSAHGKLGCVSNMTDELIIETFQTQISHDISTSHSLVDVLSEIQKKRKSEKLEIELICQKSEGVVTTAELRSAYRHFEIPDSGEGISTDILLGLIRGSLKSGSRENLRIIAKARNDPELNLLLEQPEEDILLDDPVLDLYYASNPVGLSNIGNTCYLNSLLQYMYTIKDIRETVLNMEAYIENEQEKDWKEKVIDGRTLTKKDVVEAKEKTMAILMYRLSAAFQPIISKPGDKPIDRFSKLFYVKANKKVEEGEKRLIQEDFSTLLLNVKDDTSLEELMDDYFDAGDPETSLPTSATAAITGEESKDAKDAQMSDIIVAELPPVLQIHLIRTQFDKRDKTSYKSNATVALPKRIYLDQYLESNQEEQAVRFKRMKLWKKERRVCRKLLDVKKRPFFRQGSAIVGKITQPNCSPEADVAVPPADQLSPSSASPELDSQFEDFSRIAELTETLKNEMLDLNDAEYKIHAVFHHEGGANFGHYWVYIYDDKAEVPRWLKYSDDTVSEVGVSQE</sequence>
<dbReference type="InterPro" id="IPR028889">
    <property type="entry name" value="USP"/>
</dbReference>
<evidence type="ECO:0000256" key="6">
    <source>
        <dbReference type="ARBA" id="ARBA00022807"/>
    </source>
</evidence>
<evidence type="ECO:0000256" key="3">
    <source>
        <dbReference type="ARBA" id="ARBA00022670"/>
    </source>
</evidence>
<comment type="caution">
    <text evidence="9">The sequence shown here is derived from an EMBL/GenBank/DDBJ whole genome shotgun (WGS) entry which is preliminary data.</text>
</comment>
<dbReference type="InterPro" id="IPR018200">
    <property type="entry name" value="USP_CS"/>
</dbReference>
<reference evidence="9 10" key="1">
    <citation type="journal article" date="2020" name="Fungal Divers.">
        <title>Resolving the Mortierellaceae phylogeny through synthesis of multi-gene phylogenetics and phylogenomics.</title>
        <authorList>
            <person name="Vandepol N."/>
            <person name="Liber J."/>
            <person name="Desiro A."/>
            <person name="Na H."/>
            <person name="Kennedy M."/>
            <person name="Barry K."/>
            <person name="Grigoriev I.V."/>
            <person name="Miller A.N."/>
            <person name="O'Donnell K."/>
            <person name="Stajich J.E."/>
            <person name="Bonito G."/>
        </authorList>
    </citation>
    <scope>NUCLEOTIDE SEQUENCE [LARGE SCALE GENOMIC DNA]</scope>
    <source>
        <strain evidence="9 10">AD045</strain>
    </source>
</reference>
<proteinExistence type="predicted"/>
<dbReference type="Pfam" id="PF13446">
    <property type="entry name" value="RPT"/>
    <property type="match status" value="1"/>
</dbReference>
<dbReference type="InterPro" id="IPR025305">
    <property type="entry name" value="UCH_repeat_domain"/>
</dbReference>
<keyword evidence="4" id="KW-0833">Ubl conjugation pathway</keyword>
<dbReference type="PROSITE" id="PS50235">
    <property type="entry name" value="USP_3"/>
    <property type="match status" value="1"/>
</dbReference>
<dbReference type="InterPro" id="IPR044635">
    <property type="entry name" value="UBP14-like"/>
</dbReference>
<dbReference type="GO" id="GO:0006508">
    <property type="term" value="P:proteolysis"/>
    <property type="evidence" value="ECO:0007669"/>
    <property type="project" value="UniProtKB-KW"/>
</dbReference>
<dbReference type="Gene3D" id="3.90.70.10">
    <property type="entry name" value="Cysteine proteinases"/>
    <property type="match status" value="1"/>
</dbReference>
<feature type="region of interest" description="Disordered" evidence="7">
    <location>
        <begin position="700"/>
        <end position="721"/>
    </location>
</feature>
<dbReference type="EC" id="3.4.19.12" evidence="2"/>
<dbReference type="GO" id="GO:0008233">
    <property type="term" value="F:peptidase activity"/>
    <property type="evidence" value="ECO:0007669"/>
    <property type="project" value="UniProtKB-KW"/>
</dbReference>
<name>A0ABQ7KH59_9FUNG</name>
<evidence type="ECO:0000256" key="1">
    <source>
        <dbReference type="ARBA" id="ARBA00000707"/>
    </source>
</evidence>
<evidence type="ECO:0000256" key="5">
    <source>
        <dbReference type="ARBA" id="ARBA00022801"/>
    </source>
</evidence>
<dbReference type="PANTHER" id="PTHR43982:SF6">
    <property type="entry name" value="UBIQUITIN CARBOXYL-TERMINAL HYDROLASE 2-RELATED"/>
    <property type="match status" value="1"/>
</dbReference>
<gene>
    <name evidence="9" type="primary">UBP2</name>
    <name evidence="9" type="ORF">BGZ96_006195</name>
</gene>
<keyword evidence="5" id="KW-0378">Hydrolase</keyword>
<feature type="domain" description="USP" evidence="8">
    <location>
        <begin position="433"/>
        <end position="797"/>
    </location>
</feature>
<evidence type="ECO:0000256" key="2">
    <source>
        <dbReference type="ARBA" id="ARBA00012759"/>
    </source>
</evidence>
<feature type="region of interest" description="Disordered" evidence="7">
    <location>
        <begin position="1"/>
        <end position="25"/>
    </location>
</feature>
<dbReference type="EMBL" id="JAAAIM010000003">
    <property type="protein sequence ID" value="KAG0298804.1"/>
    <property type="molecule type" value="Genomic_DNA"/>
</dbReference>
<organism evidence="9 10">
    <name type="scientific">Linnemannia gamsii</name>
    <dbReference type="NCBI Taxonomy" id="64522"/>
    <lineage>
        <taxon>Eukaryota</taxon>
        <taxon>Fungi</taxon>
        <taxon>Fungi incertae sedis</taxon>
        <taxon>Mucoromycota</taxon>
        <taxon>Mortierellomycotina</taxon>
        <taxon>Mortierellomycetes</taxon>
        <taxon>Mortierellales</taxon>
        <taxon>Mortierellaceae</taxon>
        <taxon>Linnemannia</taxon>
    </lineage>
</organism>